<feature type="coiled-coil region" evidence="1">
    <location>
        <begin position="5"/>
        <end position="32"/>
    </location>
</feature>
<dbReference type="PANTHER" id="PTHR11505">
    <property type="entry name" value="L1 TRANSPOSABLE ELEMENT-RELATED"/>
    <property type="match status" value="1"/>
</dbReference>
<dbReference type="Proteomes" id="UP000694844">
    <property type="component" value="Chromosome 8"/>
</dbReference>
<accession>A0A8B8BBK8</accession>
<dbReference type="AlphaFoldDB" id="A0A8B8BBK8"/>
<proteinExistence type="predicted"/>
<organism evidence="2 3">
    <name type="scientific">Crassostrea virginica</name>
    <name type="common">Eastern oyster</name>
    <dbReference type="NCBI Taxonomy" id="6565"/>
    <lineage>
        <taxon>Eukaryota</taxon>
        <taxon>Metazoa</taxon>
        <taxon>Spiralia</taxon>
        <taxon>Lophotrochozoa</taxon>
        <taxon>Mollusca</taxon>
        <taxon>Bivalvia</taxon>
        <taxon>Autobranchia</taxon>
        <taxon>Pteriomorphia</taxon>
        <taxon>Ostreida</taxon>
        <taxon>Ostreoidea</taxon>
        <taxon>Ostreidae</taxon>
        <taxon>Crassostrea</taxon>
    </lineage>
</organism>
<dbReference type="Gene3D" id="3.30.70.1820">
    <property type="entry name" value="L1 transposable element, RRM domain"/>
    <property type="match status" value="1"/>
</dbReference>
<gene>
    <name evidence="3" type="primary">LOC111109010</name>
</gene>
<sequence length="176" mass="20914">MEFGLDKLEEALSKVQLENKRLKDEMVDLKSRSMRDNLLFSNIPETTNETPRDTEKILRDFLKNTVKMDVNIVDNIQFDRVHRIGGSRSPRVIVAKFNQFQQRQLVKEQSKNLRGTNFYINEQYPPEIVAERKELSRIMKRKREEGHNVRLVYNKLYVDNKLYRPDSDTQRNNAAK</sequence>
<dbReference type="OrthoDB" id="6132130at2759"/>
<dbReference type="RefSeq" id="XP_022300807.1">
    <property type="nucleotide sequence ID" value="XM_022445099.1"/>
</dbReference>
<protein>
    <submittedName>
        <fullName evidence="3">Uncharacterized protein LOC111109010</fullName>
    </submittedName>
</protein>
<keyword evidence="2" id="KW-1185">Reference proteome</keyword>
<evidence type="ECO:0000313" key="3">
    <source>
        <dbReference type="RefSeq" id="XP_022300807.1"/>
    </source>
</evidence>
<evidence type="ECO:0000313" key="2">
    <source>
        <dbReference type="Proteomes" id="UP000694844"/>
    </source>
</evidence>
<name>A0A8B8BBK8_CRAVI</name>
<dbReference type="GeneID" id="111109010"/>
<dbReference type="KEGG" id="cvn:111109010"/>
<dbReference type="InterPro" id="IPR004244">
    <property type="entry name" value="Transposase_22"/>
</dbReference>
<keyword evidence="1" id="KW-0175">Coiled coil</keyword>
<reference evidence="3" key="1">
    <citation type="submission" date="2025-08" db="UniProtKB">
        <authorList>
            <consortium name="RefSeq"/>
        </authorList>
    </citation>
    <scope>IDENTIFICATION</scope>
    <source>
        <tissue evidence="3">Whole sample</tissue>
    </source>
</reference>
<evidence type="ECO:0000256" key="1">
    <source>
        <dbReference type="SAM" id="Coils"/>
    </source>
</evidence>